<protein>
    <submittedName>
        <fullName evidence="9">Endospore germination permease</fullName>
    </submittedName>
</protein>
<feature type="transmembrane region" description="Helical" evidence="8">
    <location>
        <begin position="141"/>
        <end position="163"/>
    </location>
</feature>
<dbReference type="PANTHER" id="PTHR34975">
    <property type="entry name" value="SPORE GERMINATION PROTEIN A2"/>
    <property type="match status" value="1"/>
</dbReference>
<accession>A0A7X0VHZ3</accession>
<feature type="transmembrane region" description="Helical" evidence="8">
    <location>
        <begin position="305"/>
        <end position="324"/>
    </location>
</feature>
<name>A0A7X0VHZ3_9BACL</name>
<keyword evidence="4" id="KW-0309">Germination</keyword>
<feature type="transmembrane region" description="Helical" evidence="8">
    <location>
        <begin position="41"/>
        <end position="61"/>
    </location>
</feature>
<evidence type="ECO:0000256" key="1">
    <source>
        <dbReference type="ARBA" id="ARBA00004141"/>
    </source>
</evidence>
<gene>
    <name evidence="9" type="ORF">H7C19_28685</name>
</gene>
<evidence type="ECO:0000256" key="7">
    <source>
        <dbReference type="ARBA" id="ARBA00023136"/>
    </source>
</evidence>
<evidence type="ECO:0000256" key="8">
    <source>
        <dbReference type="SAM" id="Phobius"/>
    </source>
</evidence>
<feature type="transmembrane region" description="Helical" evidence="8">
    <location>
        <begin position="271"/>
        <end position="293"/>
    </location>
</feature>
<keyword evidence="6 8" id="KW-1133">Transmembrane helix</keyword>
<sequence length="361" mass="39715">MESSKDITHRAFTILAFFFMVGTSVLIVPAGLAEAAKQDSWLAAIVGIGLNVGFAALYVLLAERHAGRTLVQIGELLLGRWIGKLLGAFFASFCFVLASLMVGDMGYFLTSQILVDTPMEPLLIMFVCAIALTVRKGMKGFSYAAEIFFPWIVLLLVLFIIPMMPDFDGRRMMPFMEYGPVPILKGGVSFFAFQELVVLLMIYPSVKAGKGKGKGFLIGTALGGLVLILTTLGSIGVLGSDLTANHLYPAYTMAKNIKIGRFLERIEGIMIFIWICSIFVKITLTFHASLLAFSEALGVKDLRALLWPCAIGLVVMALLCYPNVFFIRKFLSTSWLPYASIFLVIMPLLYLMVSFFRGKTA</sequence>
<dbReference type="InterPro" id="IPR004761">
    <property type="entry name" value="Spore_GerAB"/>
</dbReference>
<dbReference type="EMBL" id="JACJVP010000051">
    <property type="protein sequence ID" value="MBB6674665.1"/>
    <property type="molecule type" value="Genomic_DNA"/>
</dbReference>
<comment type="similarity">
    <text evidence="2">Belongs to the amino acid-polyamine-organocation (APC) superfamily. Spore germination protein (SGP) (TC 2.A.3.9) family.</text>
</comment>
<keyword evidence="7 8" id="KW-0472">Membrane</keyword>
<feature type="transmembrane region" description="Helical" evidence="8">
    <location>
        <begin position="12"/>
        <end position="35"/>
    </location>
</feature>
<evidence type="ECO:0000256" key="3">
    <source>
        <dbReference type="ARBA" id="ARBA00022448"/>
    </source>
</evidence>
<organism evidence="9 10">
    <name type="scientific">Cohnella nanjingensis</name>
    <dbReference type="NCBI Taxonomy" id="1387779"/>
    <lineage>
        <taxon>Bacteria</taxon>
        <taxon>Bacillati</taxon>
        <taxon>Bacillota</taxon>
        <taxon>Bacilli</taxon>
        <taxon>Bacillales</taxon>
        <taxon>Paenibacillaceae</taxon>
        <taxon>Cohnella</taxon>
    </lineage>
</organism>
<comment type="subcellular location">
    <subcellularLocation>
        <location evidence="1">Membrane</location>
        <topology evidence="1">Multi-pass membrane protein</topology>
    </subcellularLocation>
</comment>
<dbReference type="AlphaFoldDB" id="A0A7X0VHZ3"/>
<dbReference type="GO" id="GO:0009847">
    <property type="term" value="P:spore germination"/>
    <property type="evidence" value="ECO:0007669"/>
    <property type="project" value="InterPro"/>
</dbReference>
<dbReference type="GO" id="GO:0016020">
    <property type="term" value="C:membrane"/>
    <property type="evidence" value="ECO:0007669"/>
    <property type="project" value="UniProtKB-SubCell"/>
</dbReference>
<evidence type="ECO:0000313" key="10">
    <source>
        <dbReference type="Proteomes" id="UP000547209"/>
    </source>
</evidence>
<dbReference type="RefSeq" id="WP_185672528.1">
    <property type="nucleotide sequence ID" value="NZ_JACJVP010000051.1"/>
</dbReference>
<keyword evidence="5 8" id="KW-0812">Transmembrane</keyword>
<keyword evidence="3" id="KW-0813">Transport</keyword>
<evidence type="ECO:0000256" key="5">
    <source>
        <dbReference type="ARBA" id="ARBA00022692"/>
    </source>
</evidence>
<evidence type="ECO:0000313" key="9">
    <source>
        <dbReference type="EMBL" id="MBB6674665.1"/>
    </source>
</evidence>
<comment type="caution">
    <text evidence="9">The sequence shown here is derived from an EMBL/GenBank/DDBJ whole genome shotgun (WGS) entry which is preliminary data.</text>
</comment>
<keyword evidence="10" id="KW-1185">Reference proteome</keyword>
<feature type="transmembrane region" description="Helical" evidence="8">
    <location>
        <begin position="336"/>
        <end position="356"/>
    </location>
</feature>
<dbReference type="Pfam" id="PF03845">
    <property type="entry name" value="Spore_permease"/>
    <property type="match status" value="1"/>
</dbReference>
<dbReference type="Proteomes" id="UP000547209">
    <property type="component" value="Unassembled WGS sequence"/>
</dbReference>
<reference evidence="9 10" key="1">
    <citation type="submission" date="2020-08" db="EMBL/GenBank/DDBJ databases">
        <title>Cohnella phylogeny.</title>
        <authorList>
            <person name="Dunlap C."/>
        </authorList>
    </citation>
    <scope>NUCLEOTIDE SEQUENCE [LARGE SCALE GENOMIC DNA]</scope>
    <source>
        <strain evidence="9 10">DSM 28246</strain>
    </source>
</reference>
<evidence type="ECO:0000256" key="2">
    <source>
        <dbReference type="ARBA" id="ARBA00007998"/>
    </source>
</evidence>
<feature type="transmembrane region" description="Helical" evidence="8">
    <location>
        <begin position="113"/>
        <end position="134"/>
    </location>
</feature>
<dbReference type="NCBIfam" id="TIGR00912">
    <property type="entry name" value="2A0309"/>
    <property type="match status" value="1"/>
</dbReference>
<feature type="transmembrane region" description="Helical" evidence="8">
    <location>
        <begin position="215"/>
        <end position="238"/>
    </location>
</feature>
<proteinExistence type="inferred from homology"/>
<feature type="transmembrane region" description="Helical" evidence="8">
    <location>
        <begin position="81"/>
        <end position="101"/>
    </location>
</feature>
<feature type="transmembrane region" description="Helical" evidence="8">
    <location>
        <begin position="183"/>
        <end position="203"/>
    </location>
</feature>
<dbReference type="PANTHER" id="PTHR34975:SF2">
    <property type="entry name" value="SPORE GERMINATION PROTEIN A2"/>
    <property type="match status" value="1"/>
</dbReference>
<evidence type="ECO:0000256" key="6">
    <source>
        <dbReference type="ARBA" id="ARBA00022989"/>
    </source>
</evidence>
<evidence type="ECO:0000256" key="4">
    <source>
        <dbReference type="ARBA" id="ARBA00022544"/>
    </source>
</evidence>